<proteinExistence type="predicted"/>
<accession>A0A834WY94</accession>
<gene>
    <name evidence="1" type="ORF">G2W53_009633</name>
</gene>
<dbReference type="AlphaFoldDB" id="A0A834WY94"/>
<comment type="caution">
    <text evidence="1">The sequence shown here is derived from an EMBL/GenBank/DDBJ whole genome shotgun (WGS) entry which is preliminary data.</text>
</comment>
<reference evidence="1" key="1">
    <citation type="submission" date="2020-09" db="EMBL/GenBank/DDBJ databases">
        <title>Genome-Enabled Discovery of Anthraquinone Biosynthesis in Senna tora.</title>
        <authorList>
            <person name="Kang S.-H."/>
            <person name="Pandey R.P."/>
            <person name="Lee C.-M."/>
            <person name="Sim J.-S."/>
            <person name="Jeong J.-T."/>
            <person name="Choi B.-S."/>
            <person name="Jung M."/>
            <person name="Ginzburg D."/>
            <person name="Zhao K."/>
            <person name="Won S.Y."/>
            <person name="Oh T.-J."/>
            <person name="Yu Y."/>
            <person name="Kim N.-H."/>
            <person name="Lee O.R."/>
            <person name="Lee T.-H."/>
            <person name="Bashyal P."/>
            <person name="Kim T.-S."/>
            <person name="Lee W.-H."/>
            <person name="Kawkins C."/>
            <person name="Kim C.-K."/>
            <person name="Kim J.S."/>
            <person name="Ahn B.O."/>
            <person name="Rhee S.Y."/>
            <person name="Sohng J.K."/>
        </authorList>
    </citation>
    <scope>NUCLEOTIDE SEQUENCE</scope>
    <source>
        <tissue evidence="1">Leaf</tissue>
    </source>
</reference>
<organism evidence="1 2">
    <name type="scientific">Senna tora</name>
    <dbReference type="NCBI Taxonomy" id="362788"/>
    <lineage>
        <taxon>Eukaryota</taxon>
        <taxon>Viridiplantae</taxon>
        <taxon>Streptophyta</taxon>
        <taxon>Embryophyta</taxon>
        <taxon>Tracheophyta</taxon>
        <taxon>Spermatophyta</taxon>
        <taxon>Magnoliopsida</taxon>
        <taxon>eudicotyledons</taxon>
        <taxon>Gunneridae</taxon>
        <taxon>Pentapetalae</taxon>
        <taxon>rosids</taxon>
        <taxon>fabids</taxon>
        <taxon>Fabales</taxon>
        <taxon>Fabaceae</taxon>
        <taxon>Caesalpinioideae</taxon>
        <taxon>Cassia clade</taxon>
        <taxon>Senna</taxon>
    </lineage>
</organism>
<sequence length="400" mass="43715">MELTCLIALACEGVQTHAFAGNDGVGFFIHGPPAGHMLHLDLNYRHGQAEVSCDYVLNFQTILIGAEPVVQPPAPRHSLLVSFGYPRDPTGFQVLVWNVRDISLGFNRSLVRGLIVALNPTVVILTETRTRDLESFVPFVDSFDFGSNILRRSIPGGSARGGVWVLYREGLVTDLFLYRHRHLELSFDMSSPCHLAVFARRLEGVIPPPIRFISYTSSRILARGLLRGKYAINRGLPRAGSLNVRSSSLLGGRGALFIISAYEVGGFLVIEMRNSSFRTFSSRSSKDDTLHRFNSPNHRCASSFRVEGNARHMISSVAPAYTMAALGTEDAKVAVVMYVVMDMLGLQVIGTVSLGGAQCSRAVHSVIEWCTVSRGWCCDGTDGTCGDWTTVVGGWLCATQ</sequence>
<dbReference type="SUPFAM" id="SSF56219">
    <property type="entry name" value="DNase I-like"/>
    <property type="match status" value="1"/>
</dbReference>
<evidence type="ECO:0000313" key="1">
    <source>
        <dbReference type="EMBL" id="KAF7834774.1"/>
    </source>
</evidence>
<name>A0A834WY94_9FABA</name>
<protein>
    <submittedName>
        <fullName evidence="1">Uncharacterized protein</fullName>
    </submittedName>
</protein>
<dbReference type="Proteomes" id="UP000634136">
    <property type="component" value="Unassembled WGS sequence"/>
</dbReference>
<keyword evidence="2" id="KW-1185">Reference proteome</keyword>
<dbReference type="InterPro" id="IPR036691">
    <property type="entry name" value="Endo/exonu/phosph_ase_sf"/>
</dbReference>
<evidence type="ECO:0000313" key="2">
    <source>
        <dbReference type="Proteomes" id="UP000634136"/>
    </source>
</evidence>
<dbReference type="EMBL" id="JAAIUW010000004">
    <property type="protein sequence ID" value="KAF7834774.1"/>
    <property type="molecule type" value="Genomic_DNA"/>
</dbReference>